<dbReference type="Pfam" id="PF09438">
    <property type="entry name" value="DUF2017"/>
    <property type="match status" value="1"/>
</dbReference>
<reference evidence="1 2" key="1">
    <citation type="submission" date="2019-05" db="EMBL/GenBank/DDBJ databases">
        <authorList>
            <person name="Lee S.D."/>
        </authorList>
    </citation>
    <scope>NUCLEOTIDE SEQUENCE [LARGE SCALE GENOMIC DNA]</scope>
    <source>
        <strain evidence="1 2">C5-26</strain>
    </source>
</reference>
<dbReference type="OrthoDB" id="3268479at2"/>
<proteinExistence type="predicted"/>
<protein>
    <submittedName>
        <fullName evidence="1">DUF2017 domain-containing protein</fullName>
    </submittedName>
</protein>
<evidence type="ECO:0000313" key="2">
    <source>
        <dbReference type="Proteomes" id="UP000320244"/>
    </source>
</evidence>
<organism evidence="1 2">
    <name type="scientific">Leekyejoonella antrihumi</name>
    <dbReference type="NCBI Taxonomy" id="1660198"/>
    <lineage>
        <taxon>Bacteria</taxon>
        <taxon>Bacillati</taxon>
        <taxon>Actinomycetota</taxon>
        <taxon>Actinomycetes</taxon>
        <taxon>Micrococcales</taxon>
        <taxon>Dermacoccaceae</taxon>
        <taxon>Leekyejoonella</taxon>
    </lineage>
</organism>
<name>A0A563E0K4_9MICO</name>
<sequence length="195" mass="21383">MATAFKRKGPQIVGRLGEQERGLVVELLTQTHELVAPAYDEVTGDVFTDLMSSMGEGPGQEELADRDSALRRLLPDASRDDPEISAEFRRLTEHGLRRTKATRLKAAADALRGESGGRGTKVVLDVAQAQDLMVALTDVRLVLGDRVGLQTEEDGERLQARLEASEGLDDPVVVLYAYYDFLTWLQESLAQALMG</sequence>
<dbReference type="Proteomes" id="UP000320244">
    <property type="component" value="Unassembled WGS sequence"/>
</dbReference>
<dbReference type="EMBL" id="VCQV01000017">
    <property type="protein sequence ID" value="TWP35702.1"/>
    <property type="molecule type" value="Genomic_DNA"/>
</dbReference>
<evidence type="ECO:0000313" key="1">
    <source>
        <dbReference type="EMBL" id="TWP35702.1"/>
    </source>
</evidence>
<dbReference type="RefSeq" id="WP_146317176.1">
    <property type="nucleotide sequence ID" value="NZ_VCQV01000017.1"/>
</dbReference>
<accession>A0A563E0K4</accession>
<comment type="caution">
    <text evidence="1">The sequence shown here is derived from an EMBL/GenBank/DDBJ whole genome shotgun (WGS) entry which is preliminary data.</text>
</comment>
<keyword evidence="2" id="KW-1185">Reference proteome</keyword>
<dbReference type="AlphaFoldDB" id="A0A563E0K4"/>
<gene>
    <name evidence="1" type="ORF">FGL98_12895</name>
</gene>
<dbReference type="InterPro" id="IPR018561">
    <property type="entry name" value="AosR"/>
</dbReference>
<reference evidence="1 2" key="2">
    <citation type="submission" date="2019-08" db="EMBL/GenBank/DDBJ databases">
        <title>Jejuicoccus antrihumi gen. nov., sp. nov., a new member of the family Dermacoccaceae isolated from a cave.</title>
        <authorList>
            <person name="Schumann P."/>
            <person name="Kim I.S."/>
        </authorList>
    </citation>
    <scope>NUCLEOTIDE SEQUENCE [LARGE SCALE GENOMIC DNA]</scope>
    <source>
        <strain evidence="1 2">C5-26</strain>
    </source>
</reference>